<dbReference type="PROSITE" id="PS51257">
    <property type="entry name" value="PROKAR_LIPOPROTEIN"/>
    <property type="match status" value="1"/>
</dbReference>
<dbReference type="RefSeq" id="WP_318596284.1">
    <property type="nucleotide sequence ID" value="NZ_JAWSTH010000011.1"/>
</dbReference>
<protein>
    <recommendedName>
        <fullName evidence="5">Serine hydrolase</fullName>
    </recommendedName>
</protein>
<feature type="chain" id="PRO_5045057076" description="Serine hydrolase" evidence="2">
    <location>
        <begin position="20"/>
        <end position="346"/>
    </location>
</feature>
<reference evidence="4" key="1">
    <citation type="submission" date="2023-07" db="EMBL/GenBank/DDBJ databases">
        <title>Conexibacter stalactiti sp. nov., isolated from stalactites in a lava cave and emended description of the genus Conexibacter.</title>
        <authorList>
            <person name="Lee S.D."/>
        </authorList>
    </citation>
    <scope>NUCLEOTIDE SEQUENCE [LARGE SCALE GENOMIC DNA]</scope>
    <source>
        <strain evidence="4">KCTC 39840</strain>
    </source>
</reference>
<organism evidence="3 4">
    <name type="scientific">Conexibacter stalactiti</name>
    <dbReference type="NCBI Taxonomy" id="1940611"/>
    <lineage>
        <taxon>Bacteria</taxon>
        <taxon>Bacillati</taxon>
        <taxon>Actinomycetota</taxon>
        <taxon>Thermoleophilia</taxon>
        <taxon>Solirubrobacterales</taxon>
        <taxon>Conexibacteraceae</taxon>
        <taxon>Conexibacter</taxon>
    </lineage>
</organism>
<comment type="caution">
    <text evidence="3">The sequence shown here is derived from an EMBL/GenBank/DDBJ whole genome shotgun (WGS) entry which is preliminary data.</text>
</comment>
<proteinExistence type="predicted"/>
<evidence type="ECO:0000313" key="3">
    <source>
        <dbReference type="EMBL" id="MDW5594026.1"/>
    </source>
</evidence>
<evidence type="ECO:0008006" key="5">
    <source>
        <dbReference type="Google" id="ProtNLM"/>
    </source>
</evidence>
<sequence length="346" mass="34346">MPARALTLLAILVCLLTSACGESGGETASTAVADAVGDGNIAESRAIEQEAKVEALREQVARLKQEQKPARAEQTPEEEQASRGGSNRPPAGADSAGGGTILSADAQQSFEQLAGALSGPVGLAVSGVGIGQPVEQLGSLQSAVAWSTSKVPVAMAAIAAGVADSGDLSAAIAASDNAAATNLWNALGGGTRAATAADAQLRASGDTSTTIQPETLRSGFTPFGQTDWSLAAQAQFTAGMACSAPGQQVLGLMGETISAQRWGLGSIGSSSQLKGGWGPGSVPGQDGGYLDRQMGVVTVDGKPLAVAIAAQPADGSHETGTSELTQLANWVAEHVNAASLPASASC</sequence>
<reference evidence="3 4" key="2">
    <citation type="submission" date="2023-10" db="EMBL/GenBank/DDBJ databases">
        <authorList>
            <person name="Han X.F."/>
        </authorList>
    </citation>
    <scope>NUCLEOTIDE SEQUENCE [LARGE SCALE GENOMIC DNA]</scope>
    <source>
        <strain evidence="3 4">KCTC 39840</strain>
    </source>
</reference>
<evidence type="ECO:0000313" key="4">
    <source>
        <dbReference type="Proteomes" id="UP001284601"/>
    </source>
</evidence>
<feature type="region of interest" description="Disordered" evidence="1">
    <location>
        <begin position="63"/>
        <end position="100"/>
    </location>
</feature>
<evidence type="ECO:0000256" key="1">
    <source>
        <dbReference type="SAM" id="MobiDB-lite"/>
    </source>
</evidence>
<keyword evidence="2" id="KW-0732">Signal</keyword>
<dbReference type="SUPFAM" id="SSF56601">
    <property type="entry name" value="beta-lactamase/transpeptidase-like"/>
    <property type="match status" value="1"/>
</dbReference>
<dbReference type="InterPro" id="IPR012338">
    <property type="entry name" value="Beta-lactam/transpept-like"/>
</dbReference>
<evidence type="ECO:0000256" key="2">
    <source>
        <dbReference type="SAM" id="SignalP"/>
    </source>
</evidence>
<keyword evidence="4" id="KW-1185">Reference proteome</keyword>
<name>A0ABU4HL47_9ACTN</name>
<dbReference type="Gene3D" id="3.40.710.10">
    <property type="entry name" value="DD-peptidase/beta-lactamase superfamily"/>
    <property type="match status" value="1"/>
</dbReference>
<accession>A0ABU4HL47</accession>
<dbReference type="Proteomes" id="UP001284601">
    <property type="component" value="Unassembled WGS sequence"/>
</dbReference>
<feature type="signal peptide" evidence="2">
    <location>
        <begin position="1"/>
        <end position="19"/>
    </location>
</feature>
<gene>
    <name evidence="3" type="ORF">R7226_06755</name>
</gene>
<dbReference type="EMBL" id="JAWSTH010000011">
    <property type="protein sequence ID" value="MDW5594026.1"/>
    <property type="molecule type" value="Genomic_DNA"/>
</dbReference>